<organism evidence="1 2">
    <name type="scientific">Azospirillum rugosum</name>
    <dbReference type="NCBI Taxonomy" id="416170"/>
    <lineage>
        <taxon>Bacteria</taxon>
        <taxon>Pseudomonadati</taxon>
        <taxon>Pseudomonadota</taxon>
        <taxon>Alphaproteobacteria</taxon>
        <taxon>Rhodospirillales</taxon>
        <taxon>Azospirillaceae</taxon>
        <taxon>Azospirillum</taxon>
    </lineage>
</organism>
<accession>A0ABS4SGT5</accession>
<comment type="caution">
    <text evidence="1">The sequence shown here is derived from an EMBL/GenBank/DDBJ whole genome shotgun (WGS) entry which is preliminary data.</text>
</comment>
<dbReference type="EMBL" id="JAGINP010000004">
    <property type="protein sequence ID" value="MBP2291776.1"/>
    <property type="molecule type" value="Genomic_DNA"/>
</dbReference>
<protein>
    <submittedName>
        <fullName evidence="1">Uncharacterized protein</fullName>
    </submittedName>
</protein>
<dbReference type="Proteomes" id="UP000781958">
    <property type="component" value="Unassembled WGS sequence"/>
</dbReference>
<evidence type="ECO:0000313" key="1">
    <source>
        <dbReference type="EMBL" id="MBP2291776.1"/>
    </source>
</evidence>
<keyword evidence="2" id="KW-1185">Reference proteome</keyword>
<gene>
    <name evidence="1" type="ORF">J2851_001525</name>
</gene>
<sequence>MKIATNELDTFSNEIRYKKFRFSFQHNHCPATSTSSFIFGWMPQKT</sequence>
<name>A0ABS4SGT5_9PROT</name>
<evidence type="ECO:0000313" key="2">
    <source>
        <dbReference type="Proteomes" id="UP000781958"/>
    </source>
</evidence>
<reference evidence="1 2" key="1">
    <citation type="submission" date="2021-03" db="EMBL/GenBank/DDBJ databases">
        <title>Genomic Encyclopedia of Type Strains, Phase III (KMG-III): the genomes of soil and plant-associated and newly described type strains.</title>
        <authorList>
            <person name="Whitman W."/>
        </authorList>
    </citation>
    <scope>NUCLEOTIDE SEQUENCE [LARGE SCALE GENOMIC DNA]</scope>
    <source>
        <strain evidence="1 2">IMMIB AFH-6</strain>
    </source>
</reference>
<proteinExistence type="predicted"/>